<comment type="catalytic activity">
    <reaction evidence="8">
        <text>L-threonyl-[protein] + ATP = O-phospho-L-threonyl-[protein] + ADP + H(+)</text>
        <dbReference type="Rhea" id="RHEA:46608"/>
        <dbReference type="Rhea" id="RHEA-COMP:11060"/>
        <dbReference type="Rhea" id="RHEA-COMP:11605"/>
        <dbReference type="ChEBI" id="CHEBI:15378"/>
        <dbReference type="ChEBI" id="CHEBI:30013"/>
        <dbReference type="ChEBI" id="CHEBI:30616"/>
        <dbReference type="ChEBI" id="CHEBI:61977"/>
        <dbReference type="ChEBI" id="CHEBI:456216"/>
        <dbReference type="EC" id="2.7.11.22"/>
    </reaction>
</comment>
<comment type="catalytic activity">
    <reaction evidence="9">
        <text>L-seryl-[protein] + ATP = O-phospho-L-seryl-[protein] + ADP + H(+)</text>
        <dbReference type="Rhea" id="RHEA:17989"/>
        <dbReference type="Rhea" id="RHEA-COMP:9863"/>
        <dbReference type="Rhea" id="RHEA-COMP:11604"/>
        <dbReference type="ChEBI" id="CHEBI:15378"/>
        <dbReference type="ChEBI" id="CHEBI:29999"/>
        <dbReference type="ChEBI" id="CHEBI:30616"/>
        <dbReference type="ChEBI" id="CHEBI:83421"/>
        <dbReference type="ChEBI" id="CHEBI:456216"/>
        <dbReference type="EC" id="2.7.11.22"/>
    </reaction>
</comment>
<keyword evidence="3 11" id="KW-0723">Serine/threonine-protein kinase</keyword>
<dbReference type="EC" id="2.7.11.22" evidence="2"/>
<keyword evidence="14" id="KW-1185">Reference proteome</keyword>
<keyword evidence="6" id="KW-0418">Kinase</keyword>
<dbReference type="PROSITE" id="PS50011">
    <property type="entry name" value="PROTEIN_KINASE_DOM"/>
    <property type="match status" value="1"/>
</dbReference>
<dbReference type="GO" id="GO:0000307">
    <property type="term" value="C:cyclin-dependent protein kinase holoenzyme complex"/>
    <property type="evidence" value="ECO:0007669"/>
    <property type="project" value="TreeGrafter"/>
</dbReference>
<dbReference type="STRING" id="947166.A0A1D1UNE2"/>
<evidence type="ECO:0000313" key="13">
    <source>
        <dbReference type="EMBL" id="GAU88797.1"/>
    </source>
</evidence>
<dbReference type="FunFam" id="1.10.510.10:FF:000624">
    <property type="entry name" value="Mitogen-activated protein kinase"/>
    <property type="match status" value="1"/>
</dbReference>
<dbReference type="EMBL" id="BDGG01000001">
    <property type="protein sequence ID" value="GAU88797.1"/>
    <property type="molecule type" value="Genomic_DNA"/>
</dbReference>
<evidence type="ECO:0000256" key="4">
    <source>
        <dbReference type="ARBA" id="ARBA00022679"/>
    </source>
</evidence>
<proteinExistence type="inferred from homology"/>
<evidence type="ECO:0000313" key="14">
    <source>
        <dbReference type="Proteomes" id="UP000186922"/>
    </source>
</evidence>
<dbReference type="Gene3D" id="3.30.200.20">
    <property type="entry name" value="Phosphorylase Kinase, domain 1"/>
    <property type="match status" value="1"/>
</dbReference>
<dbReference type="PROSITE" id="PS00108">
    <property type="entry name" value="PROTEIN_KINASE_ST"/>
    <property type="match status" value="1"/>
</dbReference>
<evidence type="ECO:0000256" key="5">
    <source>
        <dbReference type="ARBA" id="ARBA00022741"/>
    </source>
</evidence>
<dbReference type="PROSITE" id="PS00107">
    <property type="entry name" value="PROTEIN_KINASE_ATP"/>
    <property type="match status" value="1"/>
</dbReference>
<evidence type="ECO:0000256" key="11">
    <source>
        <dbReference type="RuleBase" id="RU000304"/>
    </source>
</evidence>
<dbReference type="FunFam" id="3.30.200.20:FF:000124">
    <property type="entry name" value="Cyclin-dependent kinase 4"/>
    <property type="match status" value="1"/>
</dbReference>
<dbReference type="Proteomes" id="UP000186922">
    <property type="component" value="Unassembled WGS sequence"/>
</dbReference>
<dbReference type="OrthoDB" id="1732493at2759"/>
<evidence type="ECO:0000256" key="6">
    <source>
        <dbReference type="ARBA" id="ARBA00022777"/>
    </source>
</evidence>
<evidence type="ECO:0000259" key="12">
    <source>
        <dbReference type="PROSITE" id="PS50011"/>
    </source>
</evidence>
<dbReference type="GO" id="GO:0030332">
    <property type="term" value="F:cyclin binding"/>
    <property type="evidence" value="ECO:0007669"/>
    <property type="project" value="TreeGrafter"/>
</dbReference>
<keyword evidence="4" id="KW-0808">Transferase</keyword>
<evidence type="ECO:0000256" key="8">
    <source>
        <dbReference type="ARBA" id="ARBA00047811"/>
    </source>
</evidence>
<keyword evidence="7 10" id="KW-0067">ATP-binding</keyword>
<evidence type="ECO:0000256" key="7">
    <source>
        <dbReference type="ARBA" id="ARBA00022840"/>
    </source>
</evidence>
<accession>A0A1D1UNE2</accession>
<dbReference type="GO" id="GO:0010468">
    <property type="term" value="P:regulation of gene expression"/>
    <property type="evidence" value="ECO:0007669"/>
    <property type="project" value="TreeGrafter"/>
</dbReference>
<dbReference type="GO" id="GO:0005524">
    <property type="term" value="F:ATP binding"/>
    <property type="evidence" value="ECO:0007669"/>
    <property type="project" value="UniProtKB-UniRule"/>
</dbReference>
<dbReference type="InterPro" id="IPR050108">
    <property type="entry name" value="CDK"/>
</dbReference>
<dbReference type="GO" id="GO:0007165">
    <property type="term" value="P:signal transduction"/>
    <property type="evidence" value="ECO:0007669"/>
    <property type="project" value="TreeGrafter"/>
</dbReference>
<reference evidence="13 14" key="1">
    <citation type="journal article" date="2016" name="Nat. Commun.">
        <title>Extremotolerant tardigrade genome and improved radiotolerance of human cultured cells by tardigrade-unique protein.</title>
        <authorList>
            <person name="Hashimoto T."/>
            <person name="Horikawa D.D."/>
            <person name="Saito Y."/>
            <person name="Kuwahara H."/>
            <person name="Kozuka-Hata H."/>
            <person name="Shin-I T."/>
            <person name="Minakuchi Y."/>
            <person name="Ohishi K."/>
            <person name="Motoyama A."/>
            <person name="Aizu T."/>
            <person name="Enomoto A."/>
            <person name="Kondo K."/>
            <person name="Tanaka S."/>
            <person name="Hara Y."/>
            <person name="Koshikawa S."/>
            <person name="Sagara H."/>
            <person name="Miura T."/>
            <person name="Yokobori S."/>
            <person name="Miyagawa K."/>
            <person name="Suzuki Y."/>
            <person name="Kubo T."/>
            <person name="Oyama M."/>
            <person name="Kohara Y."/>
            <person name="Fujiyama A."/>
            <person name="Arakawa K."/>
            <person name="Katayama T."/>
            <person name="Toyoda A."/>
            <person name="Kunieda T."/>
        </authorList>
    </citation>
    <scope>NUCLEOTIDE SEQUENCE [LARGE SCALE GENOMIC DNA]</scope>
    <source>
        <strain evidence="13 14">YOKOZUNA-1</strain>
    </source>
</reference>
<dbReference type="InterPro" id="IPR011009">
    <property type="entry name" value="Kinase-like_dom_sf"/>
</dbReference>
<dbReference type="AlphaFoldDB" id="A0A1D1UNE2"/>
<evidence type="ECO:0000256" key="2">
    <source>
        <dbReference type="ARBA" id="ARBA00012425"/>
    </source>
</evidence>
<dbReference type="PANTHER" id="PTHR24056">
    <property type="entry name" value="CELL DIVISION PROTEIN KINASE"/>
    <property type="match status" value="1"/>
</dbReference>
<dbReference type="SUPFAM" id="SSF56112">
    <property type="entry name" value="Protein kinase-like (PK-like)"/>
    <property type="match status" value="1"/>
</dbReference>
<comment type="similarity">
    <text evidence="1">Belongs to the protein kinase superfamily. CMGC Ser/Thr protein kinase family. CDC2/CDKX subfamily.</text>
</comment>
<gene>
    <name evidence="13" type="primary">RvY_01431-1</name>
    <name evidence="13" type="synonym">RvY_01431.1</name>
    <name evidence="13" type="ORF">RvY_01431</name>
</gene>
<organism evidence="13 14">
    <name type="scientific">Ramazzottius varieornatus</name>
    <name type="common">Water bear</name>
    <name type="synonym">Tardigrade</name>
    <dbReference type="NCBI Taxonomy" id="947166"/>
    <lineage>
        <taxon>Eukaryota</taxon>
        <taxon>Metazoa</taxon>
        <taxon>Ecdysozoa</taxon>
        <taxon>Tardigrada</taxon>
        <taxon>Eutardigrada</taxon>
        <taxon>Parachela</taxon>
        <taxon>Hypsibioidea</taxon>
        <taxon>Ramazzottiidae</taxon>
        <taxon>Ramazzottius</taxon>
    </lineage>
</organism>
<sequence>MVDFLACPESASPVLNEGHKSDAAVPVQQVNVCRSPLVDKGALTYFSNFRRREVRYNSCKELGSGAFGTVYKCREIDDEAAETVAIKYIRITDAVDGIPQWALREIALLRRCSSRHPNIVSLVDMYCRHVDRRCDIHLVLEYCDMDLKEYIRSVSRNNGVPGLPPGQIKEVLYQMLRGLDFLHILAVAHRDIKPQNVLVKNGIVKIADFGLGKIMFEKAAVSLEVVTLHYRPPEVLLNVNYSLAVDIWSIGCIFGELCDNRVMLGGSCEMEQLKTIFRFLGLPQESDWPGSCAVTRDFFRALDDCSRGFLERYQKHIGDRGLDLLKRMLRFNPGHRVTSYDALKHNYFEGHISPVPYDTEPTVKTEKVVALLSHEMNNIKTQ</sequence>
<evidence type="ECO:0000256" key="10">
    <source>
        <dbReference type="PROSITE-ProRule" id="PRU10141"/>
    </source>
</evidence>
<evidence type="ECO:0000256" key="9">
    <source>
        <dbReference type="ARBA" id="ARBA00048367"/>
    </source>
</evidence>
<dbReference type="Gene3D" id="1.10.510.10">
    <property type="entry name" value="Transferase(Phosphotransferase) domain 1"/>
    <property type="match status" value="1"/>
</dbReference>
<dbReference type="GO" id="GO:0005634">
    <property type="term" value="C:nucleus"/>
    <property type="evidence" value="ECO:0007669"/>
    <property type="project" value="TreeGrafter"/>
</dbReference>
<dbReference type="SMART" id="SM00220">
    <property type="entry name" value="S_TKc"/>
    <property type="match status" value="1"/>
</dbReference>
<dbReference type="GO" id="GO:0005737">
    <property type="term" value="C:cytoplasm"/>
    <property type="evidence" value="ECO:0007669"/>
    <property type="project" value="TreeGrafter"/>
</dbReference>
<dbReference type="Pfam" id="PF00069">
    <property type="entry name" value="Pkinase"/>
    <property type="match status" value="1"/>
</dbReference>
<keyword evidence="5 10" id="KW-0547">Nucleotide-binding</keyword>
<comment type="caution">
    <text evidence="13">The sequence shown here is derived from an EMBL/GenBank/DDBJ whole genome shotgun (WGS) entry which is preliminary data.</text>
</comment>
<dbReference type="GO" id="GO:0000082">
    <property type="term" value="P:G1/S transition of mitotic cell cycle"/>
    <property type="evidence" value="ECO:0007669"/>
    <property type="project" value="TreeGrafter"/>
</dbReference>
<evidence type="ECO:0000256" key="1">
    <source>
        <dbReference type="ARBA" id="ARBA00006485"/>
    </source>
</evidence>
<dbReference type="InterPro" id="IPR000719">
    <property type="entry name" value="Prot_kinase_dom"/>
</dbReference>
<evidence type="ECO:0000256" key="3">
    <source>
        <dbReference type="ARBA" id="ARBA00022527"/>
    </source>
</evidence>
<dbReference type="InterPro" id="IPR008271">
    <property type="entry name" value="Ser/Thr_kinase_AS"/>
</dbReference>
<dbReference type="PANTHER" id="PTHR24056:SF472">
    <property type="entry name" value="CYCLIN-DEPENDENT KINASE 4, ISOFORM A"/>
    <property type="match status" value="1"/>
</dbReference>
<dbReference type="GO" id="GO:0010389">
    <property type="term" value="P:regulation of G2/M transition of mitotic cell cycle"/>
    <property type="evidence" value="ECO:0007669"/>
    <property type="project" value="TreeGrafter"/>
</dbReference>
<dbReference type="GO" id="GO:0004693">
    <property type="term" value="F:cyclin-dependent protein serine/threonine kinase activity"/>
    <property type="evidence" value="ECO:0007669"/>
    <property type="project" value="UniProtKB-EC"/>
</dbReference>
<feature type="binding site" evidence="10">
    <location>
        <position position="87"/>
    </location>
    <ligand>
        <name>ATP</name>
        <dbReference type="ChEBI" id="CHEBI:30616"/>
    </ligand>
</feature>
<name>A0A1D1UNE2_RAMVA</name>
<protein>
    <recommendedName>
        <fullName evidence="2">cyclin-dependent kinase</fullName>
        <ecNumber evidence="2">2.7.11.22</ecNumber>
    </recommendedName>
</protein>
<feature type="domain" description="Protein kinase" evidence="12">
    <location>
        <begin position="56"/>
        <end position="348"/>
    </location>
</feature>
<dbReference type="InterPro" id="IPR017441">
    <property type="entry name" value="Protein_kinase_ATP_BS"/>
</dbReference>